<reference evidence="3 4" key="1">
    <citation type="submission" date="2019-02" db="EMBL/GenBank/DDBJ databases">
        <title>Deep-cultivation of Planctomycetes and their phenomic and genomic characterization uncovers novel biology.</title>
        <authorList>
            <person name="Wiegand S."/>
            <person name="Jogler M."/>
            <person name="Boedeker C."/>
            <person name="Pinto D."/>
            <person name="Vollmers J."/>
            <person name="Rivas-Marin E."/>
            <person name="Kohn T."/>
            <person name="Peeters S.H."/>
            <person name="Heuer A."/>
            <person name="Rast P."/>
            <person name="Oberbeckmann S."/>
            <person name="Bunk B."/>
            <person name="Jeske O."/>
            <person name="Meyerdierks A."/>
            <person name="Storesund J.E."/>
            <person name="Kallscheuer N."/>
            <person name="Luecker S."/>
            <person name="Lage O.M."/>
            <person name="Pohl T."/>
            <person name="Merkel B.J."/>
            <person name="Hornburger P."/>
            <person name="Mueller R.-W."/>
            <person name="Bruemmer F."/>
            <person name="Labrenz M."/>
            <person name="Spormann A.M."/>
            <person name="Op den Camp H."/>
            <person name="Overmann J."/>
            <person name="Amann R."/>
            <person name="Jetten M.S.M."/>
            <person name="Mascher T."/>
            <person name="Medema M.H."/>
            <person name="Devos D.P."/>
            <person name="Kaster A.-K."/>
            <person name="Ovreas L."/>
            <person name="Rohde M."/>
            <person name="Galperin M.Y."/>
            <person name="Jogler C."/>
        </authorList>
    </citation>
    <scope>NUCLEOTIDE SEQUENCE [LARGE SCALE GENOMIC DNA]</scope>
    <source>
        <strain evidence="3 4">Pla163</strain>
    </source>
</reference>
<evidence type="ECO:0008006" key="5">
    <source>
        <dbReference type="Google" id="ProtNLM"/>
    </source>
</evidence>
<protein>
    <recommendedName>
        <fullName evidence="5">Septum formation initiator</fullName>
    </recommendedName>
</protein>
<feature type="coiled-coil region" evidence="1">
    <location>
        <begin position="59"/>
        <end position="89"/>
    </location>
</feature>
<gene>
    <name evidence="3" type="ORF">Pla163_17480</name>
</gene>
<keyword evidence="4" id="KW-1185">Reference proteome</keyword>
<accession>A0A518CZJ4</accession>
<proteinExistence type="predicted"/>
<evidence type="ECO:0000256" key="1">
    <source>
        <dbReference type="SAM" id="Coils"/>
    </source>
</evidence>
<sequence length="141" mass="15735">MTPPRTTPTPRPSGTSAPGLRRALVGTATVVGDWLPIVGACGLLAHLSLLGLRPVLAEREFLEDRRVRIAEEHSELEADLRALERYERALDDPIFRERLRWQWRLSAGTSRAGEPDLEGTRAQDTRALDPAGGLERFETER</sequence>
<evidence type="ECO:0000256" key="2">
    <source>
        <dbReference type="SAM" id="MobiDB-lite"/>
    </source>
</evidence>
<evidence type="ECO:0000313" key="3">
    <source>
        <dbReference type="EMBL" id="QDU84637.1"/>
    </source>
</evidence>
<dbReference type="EMBL" id="CP036290">
    <property type="protein sequence ID" value="QDU84637.1"/>
    <property type="molecule type" value="Genomic_DNA"/>
</dbReference>
<organism evidence="3 4">
    <name type="scientific">Rohdeia mirabilis</name>
    <dbReference type="NCBI Taxonomy" id="2528008"/>
    <lineage>
        <taxon>Bacteria</taxon>
        <taxon>Pseudomonadati</taxon>
        <taxon>Planctomycetota</taxon>
        <taxon>Planctomycetia</taxon>
        <taxon>Planctomycetia incertae sedis</taxon>
        <taxon>Rohdeia</taxon>
    </lineage>
</organism>
<keyword evidence="1" id="KW-0175">Coiled coil</keyword>
<name>A0A518CZJ4_9BACT</name>
<dbReference type="RefSeq" id="WP_145186540.1">
    <property type="nucleotide sequence ID" value="NZ_CP036290.1"/>
</dbReference>
<dbReference type="AlphaFoldDB" id="A0A518CZJ4"/>
<feature type="compositionally biased region" description="Basic and acidic residues" evidence="2">
    <location>
        <begin position="118"/>
        <end position="127"/>
    </location>
</feature>
<dbReference type="Proteomes" id="UP000319342">
    <property type="component" value="Chromosome"/>
</dbReference>
<evidence type="ECO:0000313" key="4">
    <source>
        <dbReference type="Proteomes" id="UP000319342"/>
    </source>
</evidence>
<feature type="region of interest" description="Disordered" evidence="2">
    <location>
        <begin position="109"/>
        <end position="141"/>
    </location>
</feature>